<feature type="region of interest" description="Disordered" evidence="1">
    <location>
        <begin position="1"/>
        <end position="386"/>
    </location>
</feature>
<feature type="compositionally biased region" description="Polar residues" evidence="1">
    <location>
        <begin position="363"/>
        <end position="386"/>
    </location>
</feature>
<feature type="compositionally biased region" description="Low complexity" evidence="1">
    <location>
        <begin position="30"/>
        <end position="44"/>
    </location>
</feature>
<dbReference type="PANTHER" id="PTHR14625">
    <property type="entry name" value="MICROCEPHALIN"/>
    <property type="match status" value="1"/>
</dbReference>
<dbReference type="GO" id="GO:0000278">
    <property type="term" value="P:mitotic cell cycle"/>
    <property type="evidence" value="ECO:0007669"/>
    <property type="project" value="TreeGrafter"/>
</dbReference>
<evidence type="ECO:0000259" key="2">
    <source>
        <dbReference type="PROSITE" id="PS50172"/>
    </source>
</evidence>
<protein>
    <recommendedName>
        <fullName evidence="2">BRCT domain-containing protein</fullName>
    </recommendedName>
</protein>
<feature type="region of interest" description="Disordered" evidence="1">
    <location>
        <begin position="696"/>
        <end position="719"/>
    </location>
</feature>
<feature type="compositionally biased region" description="Low complexity" evidence="1">
    <location>
        <begin position="144"/>
        <end position="163"/>
    </location>
</feature>
<feature type="compositionally biased region" description="Polar residues" evidence="1">
    <location>
        <begin position="1029"/>
        <end position="1048"/>
    </location>
</feature>
<dbReference type="InterPro" id="IPR001357">
    <property type="entry name" value="BRCT_dom"/>
</dbReference>
<keyword evidence="4" id="KW-1185">Reference proteome</keyword>
<feature type="compositionally biased region" description="Acidic residues" evidence="1">
    <location>
        <begin position="696"/>
        <end position="710"/>
    </location>
</feature>
<feature type="compositionally biased region" description="Polar residues" evidence="1">
    <location>
        <begin position="283"/>
        <end position="295"/>
    </location>
</feature>
<gene>
    <name evidence="3" type="ORF">LCER1_G008567</name>
</gene>
<dbReference type="InterPro" id="IPR036420">
    <property type="entry name" value="BRCT_dom_sf"/>
</dbReference>
<accession>A0A7D8UW62</accession>
<feature type="region of interest" description="Disordered" evidence="1">
    <location>
        <begin position="817"/>
        <end position="869"/>
    </location>
</feature>
<dbReference type="CDD" id="cd17716">
    <property type="entry name" value="BRCT_microcephalin_rpt1"/>
    <property type="match status" value="1"/>
</dbReference>
<feature type="compositionally biased region" description="Acidic residues" evidence="1">
    <location>
        <begin position="521"/>
        <end position="536"/>
    </location>
</feature>
<dbReference type="Gene3D" id="3.40.50.10190">
    <property type="entry name" value="BRCT domain"/>
    <property type="match status" value="1"/>
</dbReference>
<reference evidence="3 4" key="1">
    <citation type="submission" date="2018-05" db="EMBL/GenBank/DDBJ databases">
        <title>Whole genome sequencing for identification of molecular markers to develop diagnostic detection tools for the regulated plant pathogen Lachnellula willkommii.</title>
        <authorList>
            <person name="Giroux E."/>
            <person name="Bilodeau G."/>
        </authorList>
    </citation>
    <scope>NUCLEOTIDE SEQUENCE [LARGE SCALE GENOMIC DNA]</scope>
    <source>
        <strain evidence="3 4">CBS 625.97</strain>
    </source>
</reference>
<feature type="domain" description="BRCT" evidence="2">
    <location>
        <begin position="902"/>
        <end position="1005"/>
    </location>
</feature>
<proteinExistence type="predicted"/>
<feature type="region of interest" description="Disordered" evidence="1">
    <location>
        <begin position="472"/>
        <end position="679"/>
    </location>
</feature>
<feature type="compositionally biased region" description="Low complexity" evidence="1">
    <location>
        <begin position="13"/>
        <end position="22"/>
    </location>
</feature>
<comment type="caution">
    <text evidence="3">The sequence shown here is derived from an EMBL/GenBank/DDBJ whole genome shotgun (WGS) entry which is preliminary data.</text>
</comment>
<feature type="compositionally biased region" description="Polar residues" evidence="1">
    <location>
        <begin position="845"/>
        <end position="869"/>
    </location>
</feature>
<evidence type="ECO:0000256" key="1">
    <source>
        <dbReference type="SAM" id="MobiDB-lite"/>
    </source>
</evidence>
<evidence type="ECO:0000313" key="3">
    <source>
        <dbReference type="EMBL" id="TVY50323.1"/>
    </source>
</evidence>
<name>A0A7D8UW62_9HELO</name>
<sequence length="1201" mass="129700">MNDQSPPKRVTRARAAAKTTDAGVKTARIATAASKAKVTRAASTTKRKTRADETHEEEENHESEQIIEPEPEPAKSTRGRAKRTAVQTTAEMEEEDPAPAPRRATRGRPKTAATETSVPEPPRPTRGRAKKVDVPKQEAIVAEPPQRTTRTRAATITKATAPKKTVKFEEPDKENIAPVAANAKAKAKSTDIGTGLRAKPVRKPATVATRATRGRAKAVVEEKEPKVSPLSPKKATQVGATKENASDDELATTEKTPMKPLSRSPVKPPTSVFGTAKKLDLSASITVNKSSTQDLGASVMASPARRPPPSAFKETLKTSPQRVILGDSMLRSPFKPSLPAPQSAAANSSFKASLLQSPARRPQSPTKVSDNGSPSRSNNTKSLFSATPNTFKMSRFTTPKTITKSVIRTGQMALPSAFKASAAGSPKANDNDELTEMVAEPSLKFSGRLSSIMPREADPALVNAEPITEVTEDAAEAQPADDPMEVDKADTIVVNDDTDDKTTTPPQSPPSFSTGAFALREEDENPFVDSDSEDELASNTYSPGALASFRISSHDFAPTTPTPFSAINKTPRTSRSRKSLGPEQSSRKEKIGFTPLARQLNEWLAASPDKSEAGDSTPEASPTAGATDNVVPVEMGAAAQPSPVKSTFFEDEMSVRDELAISPEPEIPELSDPELSPVELDDEDLDLAHEADEMSLLEPDEMDMGTEEEMPAPVSEHEEFLQLSEIAQEPEYEELFQPTEPAQEQEHGELFQPTDLAPSEASQEYGDENAMPIDPALFTLAPPISQTPVPKTFSTPKRVLAERVCHTVSKVPLKAPAEVTPMRPPPKKRSASISRLPVQRPSGGLTRNNTVISYSPTKNTPRAKTPQQVSSAVEEAYSTPTKQETELWSTLGTPARTPRRDLNDALLKGAVVFVDVHTTEGADASVLFTELLTQMGARCIKSWSWNGNGEDGSKIGITHVVFKDGGKRTLEKARETNGVVSCVGVGWVLDCERENKWLDEAPYAVDTALIPRGGHRRRKSMEPRALANLNGTLVPSSASTPARNTSRTPSKEFNVGETPFTAKSKRRDSVQWIRSPSNSSSSNEDKFEDQTLLLSPIPATPAPETISAYGENGLYGDETPGGQTPYFLQTEQLIQKTAPPAKGRFFDTPEAEDNSGMEIGKGFLSEKKDESVMMRLMAARRKSLQWAPKVGSPLARGNQGF</sequence>
<feature type="region of interest" description="Disordered" evidence="1">
    <location>
        <begin position="1028"/>
        <end position="1088"/>
    </location>
</feature>
<dbReference type="EMBL" id="QGMG01001188">
    <property type="protein sequence ID" value="TVY50323.1"/>
    <property type="molecule type" value="Genomic_DNA"/>
</dbReference>
<dbReference type="OrthoDB" id="2384350at2759"/>
<evidence type="ECO:0000313" key="4">
    <source>
        <dbReference type="Proteomes" id="UP000481288"/>
    </source>
</evidence>
<dbReference type="InterPro" id="IPR022047">
    <property type="entry name" value="Microcephalin-like"/>
</dbReference>
<feature type="compositionally biased region" description="Polar residues" evidence="1">
    <location>
        <begin position="344"/>
        <end position="356"/>
    </location>
</feature>
<dbReference type="PANTHER" id="PTHR14625:SF3">
    <property type="entry name" value="MICROCEPHALIN"/>
    <property type="match status" value="1"/>
</dbReference>
<dbReference type="SUPFAM" id="SSF52113">
    <property type="entry name" value="BRCT domain"/>
    <property type="match status" value="1"/>
</dbReference>
<feature type="compositionally biased region" description="Polar residues" evidence="1">
    <location>
        <begin position="562"/>
        <end position="571"/>
    </location>
</feature>
<dbReference type="Proteomes" id="UP000481288">
    <property type="component" value="Unassembled WGS sequence"/>
</dbReference>
<dbReference type="AlphaFoldDB" id="A0A7D8UW62"/>
<organism evidence="3 4">
    <name type="scientific">Lachnellula cervina</name>
    <dbReference type="NCBI Taxonomy" id="1316786"/>
    <lineage>
        <taxon>Eukaryota</taxon>
        <taxon>Fungi</taxon>
        <taxon>Dikarya</taxon>
        <taxon>Ascomycota</taxon>
        <taxon>Pezizomycotina</taxon>
        <taxon>Leotiomycetes</taxon>
        <taxon>Helotiales</taxon>
        <taxon>Lachnaceae</taxon>
        <taxon>Lachnellula</taxon>
    </lineage>
</organism>
<feature type="compositionally biased region" description="Acidic residues" evidence="1">
    <location>
        <begin position="54"/>
        <end position="71"/>
    </location>
</feature>
<feature type="compositionally biased region" description="Basic and acidic residues" evidence="1">
    <location>
        <begin position="166"/>
        <end position="175"/>
    </location>
</feature>
<dbReference type="PROSITE" id="PS50172">
    <property type="entry name" value="BRCT"/>
    <property type="match status" value="1"/>
</dbReference>